<name>A0ACC2UL51_9FUNG</name>
<proteinExistence type="predicted"/>
<evidence type="ECO:0000313" key="1">
    <source>
        <dbReference type="EMBL" id="KAJ9087501.1"/>
    </source>
</evidence>
<reference evidence="1" key="1">
    <citation type="submission" date="2022-04" db="EMBL/GenBank/DDBJ databases">
        <title>Genome of the entomopathogenic fungus Entomophthora muscae.</title>
        <authorList>
            <person name="Elya C."/>
            <person name="Lovett B.R."/>
            <person name="Lee E."/>
            <person name="Macias A.M."/>
            <person name="Hajek A.E."/>
            <person name="De Bivort B.L."/>
            <person name="Kasson M.T."/>
            <person name="De Fine Licht H.H."/>
            <person name="Stajich J.E."/>
        </authorList>
    </citation>
    <scope>NUCLEOTIDE SEQUENCE</scope>
    <source>
        <strain evidence="1">Berkeley</strain>
    </source>
</reference>
<evidence type="ECO:0000313" key="2">
    <source>
        <dbReference type="Proteomes" id="UP001165960"/>
    </source>
</evidence>
<dbReference type="EMBL" id="QTSX02000249">
    <property type="protein sequence ID" value="KAJ9087501.1"/>
    <property type="molecule type" value="Genomic_DNA"/>
</dbReference>
<comment type="caution">
    <text evidence="1">The sequence shown here is derived from an EMBL/GenBank/DDBJ whole genome shotgun (WGS) entry which is preliminary data.</text>
</comment>
<sequence length="437" mass="49349">MSFSFPLRRRNKRSHQEALERSSPILKRRTYLNYLSYGSQDFPRPLEPRLEDDVEAELKDRHFTEQLQDVILDEPRAESFDDIVKEYETSPLYKRPPSGTGRGADSLSRLVSRVPYCTVPSEELDDNFYYNLLAWSSTDILAIGLGNHVYLRNSRTEEITFFLELTCGRYPTSLCWSPNGNLLSIGLSNGEVYVYDTTKVQLISSYREHHGRVCSLSWSRESLASGSADTQIILKDFRCRGTGYRKLEGHPTEVCGLRWCPDGILLASGSLSEEVLVWDRRSRAPYSKLGGHKAAVKALAWNPRSTGILATGTGLSDKLMRVWDVERSQQLHAIDTGSQITGLEWLPSGTEIVSSHGFQANELVVWRYPSLNQIVKLSAHANRLAYMVRSSDGTCVVTGSGHEKICFWKLFPPYVPPTSHPSKSPSPSMLFPRHTIR</sequence>
<gene>
    <name evidence="1" type="primary">fzr1_2</name>
    <name evidence="1" type="ORF">DSO57_1032780</name>
</gene>
<organism evidence="1 2">
    <name type="scientific">Entomophthora muscae</name>
    <dbReference type="NCBI Taxonomy" id="34485"/>
    <lineage>
        <taxon>Eukaryota</taxon>
        <taxon>Fungi</taxon>
        <taxon>Fungi incertae sedis</taxon>
        <taxon>Zoopagomycota</taxon>
        <taxon>Entomophthoromycotina</taxon>
        <taxon>Entomophthoromycetes</taxon>
        <taxon>Entomophthorales</taxon>
        <taxon>Entomophthoraceae</taxon>
        <taxon>Entomophthora</taxon>
    </lineage>
</organism>
<keyword evidence="2" id="KW-1185">Reference proteome</keyword>
<dbReference type="Proteomes" id="UP001165960">
    <property type="component" value="Unassembled WGS sequence"/>
</dbReference>
<accession>A0ACC2UL51</accession>
<protein>
    <submittedName>
        <fullName evidence="1">Fizzy- protein</fullName>
    </submittedName>
</protein>